<dbReference type="PANTHER" id="PTHR45527:SF1">
    <property type="entry name" value="FATTY ACID SYNTHASE"/>
    <property type="match status" value="1"/>
</dbReference>
<dbReference type="AlphaFoldDB" id="A0A9W8E433"/>
<dbReference type="Pfam" id="PF00668">
    <property type="entry name" value="Condensation"/>
    <property type="match status" value="1"/>
</dbReference>
<dbReference type="EMBL" id="JANBPY010002772">
    <property type="protein sequence ID" value="KAJ1953761.1"/>
    <property type="molecule type" value="Genomic_DNA"/>
</dbReference>
<dbReference type="GO" id="GO:0044550">
    <property type="term" value="P:secondary metabolite biosynthetic process"/>
    <property type="evidence" value="ECO:0007669"/>
    <property type="project" value="TreeGrafter"/>
</dbReference>
<organism evidence="2 3">
    <name type="scientific">Dispira parvispora</name>
    <dbReference type="NCBI Taxonomy" id="1520584"/>
    <lineage>
        <taxon>Eukaryota</taxon>
        <taxon>Fungi</taxon>
        <taxon>Fungi incertae sedis</taxon>
        <taxon>Zoopagomycota</taxon>
        <taxon>Kickxellomycotina</taxon>
        <taxon>Dimargaritomycetes</taxon>
        <taxon>Dimargaritales</taxon>
        <taxon>Dimargaritaceae</taxon>
        <taxon>Dispira</taxon>
    </lineage>
</organism>
<dbReference type="SUPFAM" id="SSF52777">
    <property type="entry name" value="CoA-dependent acyltransferases"/>
    <property type="match status" value="2"/>
</dbReference>
<gene>
    <name evidence="2" type="ORF">IWQ62_005915</name>
</gene>
<dbReference type="Gene3D" id="3.30.559.10">
    <property type="entry name" value="Chloramphenicol acetyltransferase-like domain"/>
    <property type="match status" value="1"/>
</dbReference>
<dbReference type="GO" id="GO:0003824">
    <property type="term" value="F:catalytic activity"/>
    <property type="evidence" value="ECO:0007669"/>
    <property type="project" value="InterPro"/>
</dbReference>
<dbReference type="GO" id="GO:0031177">
    <property type="term" value="F:phosphopantetheine binding"/>
    <property type="evidence" value="ECO:0007669"/>
    <property type="project" value="TreeGrafter"/>
</dbReference>
<evidence type="ECO:0000313" key="2">
    <source>
        <dbReference type="EMBL" id="KAJ1953761.1"/>
    </source>
</evidence>
<evidence type="ECO:0000259" key="1">
    <source>
        <dbReference type="Pfam" id="PF00668"/>
    </source>
</evidence>
<dbReference type="InterPro" id="IPR023213">
    <property type="entry name" value="CAT-like_dom_sf"/>
</dbReference>
<comment type="caution">
    <text evidence="2">The sequence shown here is derived from an EMBL/GenBank/DDBJ whole genome shotgun (WGS) entry which is preliminary data.</text>
</comment>
<proteinExistence type="predicted"/>
<dbReference type="Proteomes" id="UP001150925">
    <property type="component" value="Unassembled WGS sequence"/>
</dbReference>
<feature type="domain" description="Condensation" evidence="1">
    <location>
        <begin position="228"/>
        <end position="613"/>
    </location>
</feature>
<dbReference type="Gene3D" id="3.30.559.30">
    <property type="entry name" value="Nonribosomal peptide synthetase, condensation domain"/>
    <property type="match status" value="1"/>
</dbReference>
<feature type="non-terminal residue" evidence="2">
    <location>
        <position position="709"/>
    </location>
</feature>
<keyword evidence="3" id="KW-1185">Reference proteome</keyword>
<dbReference type="PANTHER" id="PTHR45527">
    <property type="entry name" value="NONRIBOSOMAL PEPTIDE SYNTHETASE"/>
    <property type="match status" value="1"/>
</dbReference>
<evidence type="ECO:0000313" key="3">
    <source>
        <dbReference type="Proteomes" id="UP001150925"/>
    </source>
</evidence>
<dbReference type="OrthoDB" id="416786at2759"/>
<dbReference type="InterPro" id="IPR001242">
    <property type="entry name" value="Condensation_dom"/>
</dbReference>
<sequence>MDALICSHAAKYETGTIHHLTMSYSGNPFRDDLTESGLHAPLSVVIMAGFLMALQKFQVFDSVGIIGSGHFATYLTKRLNSEESTNHITEFQLIKQWYYDQLVHGDNPDKSESPVLYHYSDVSQSHGIPLVEQRTTFWDTMYETQAAVIYQPSILVLQLYHHDAAVAESLLETWEGQVNKILDIPNQLRGTEHAFIPADFPHLAITSDNLDELMSEVHQDLGIPPIAVQDMYPLSTMQQNFVVSTLRDPTAYIVQHVFRITGALDLVKYRAVWDELGLRHTILRTKLLASRMVQVVTDCVDIDWVVSGTPLSTSNEEYQHTVRQLGFNLFGGHPLLRIHLFPDGDGHGWLCFMAIHHAVIDGWSYQMLMNESLSLYHDLNLTAKVPYRQFIDAVSTRDTTEEKKYWTEFLEGFESTPDLPFPHLTQMSSYSKDTVVLSRTEPLHRLCRSWGITFNVLLRGVWALMLTQYLGKPNEVTFGVMVSGRDGRIDGLDRLMGPTINTLPFRVNVDPQLSLINWLQELAEQSTQLLEHEQTSLVDIKRWAGLNADDQLFRSMIAVGRYLETRPPSTDALIEYHSIAGYNDTEYPLMASFDEPLSGGALHLTIVANHEPFYVDGLIDSIGHLLIQFVSVDPALLSVETFLQPSLTALAQVQAWIPGPTVIPSNPDVVMVPDLFTQHLAHQPQQVALETKDGQYTYRECYTQACRIG</sequence>
<accession>A0A9W8E433</accession>
<dbReference type="GO" id="GO:0005737">
    <property type="term" value="C:cytoplasm"/>
    <property type="evidence" value="ECO:0007669"/>
    <property type="project" value="TreeGrafter"/>
</dbReference>
<protein>
    <recommendedName>
        <fullName evidence="1">Condensation domain-containing protein</fullName>
    </recommendedName>
</protein>
<name>A0A9W8E433_9FUNG</name>
<dbReference type="GO" id="GO:0043041">
    <property type="term" value="P:amino acid activation for nonribosomal peptide biosynthetic process"/>
    <property type="evidence" value="ECO:0007669"/>
    <property type="project" value="TreeGrafter"/>
</dbReference>
<reference evidence="2" key="1">
    <citation type="submission" date="2022-07" db="EMBL/GenBank/DDBJ databases">
        <title>Phylogenomic reconstructions and comparative analyses of Kickxellomycotina fungi.</title>
        <authorList>
            <person name="Reynolds N.K."/>
            <person name="Stajich J.E."/>
            <person name="Barry K."/>
            <person name="Grigoriev I.V."/>
            <person name="Crous P."/>
            <person name="Smith M.E."/>
        </authorList>
    </citation>
    <scope>NUCLEOTIDE SEQUENCE</scope>
    <source>
        <strain evidence="2">RSA 1196</strain>
    </source>
</reference>